<keyword evidence="2" id="KW-1185">Reference proteome</keyword>
<evidence type="ECO:0000313" key="1">
    <source>
        <dbReference type="EMBL" id="KAJ1185551.1"/>
    </source>
</evidence>
<name>A0AAV7UA87_PLEWA</name>
<evidence type="ECO:0000313" key="2">
    <source>
        <dbReference type="Proteomes" id="UP001066276"/>
    </source>
</evidence>
<dbReference type="EMBL" id="JANPWB010000005">
    <property type="protein sequence ID" value="KAJ1185551.1"/>
    <property type="molecule type" value="Genomic_DNA"/>
</dbReference>
<sequence length="73" mass="7963">MKANRLVPDSCYVPTCQPEAIPLFAEIGLPRAKSSEEEVTKPFQAMSAAPGAPKPPGFNRLPLAIRVMCVMHR</sequence>
<proteinExistence type="predicted"/>
<organism evidence="1 2">
    <name type="scientific">Pleurodeles waltl</name>
    <name type="common">Iberian ribbed newt</name>
    <dbReference type="NCBI Taxonomy" id="8319"/>
    <lineage>
        <taxon>Eukaryota</taxon>
        <taxon>Metazoa</taxon>
        <taxon>Chordata</taxon>
        <taxon>Craniata</taxon>
        <taxon>Vertebrata</taxon>
        <taxon>Euteleostomi</taxon>
        <taxon>Amphibia</taxon>
        <taxon>Batrachia</taxon>
        <taxon>Caudata</taxon>
        <taxon>Salamandroidea</taxon>
        <taxon>Salamandridae</taxon>
        <taxon>Pleurodelinae</taxon>
        <taxon>Pleurodeles</taxon>
    </lineage>
</organism>
<protein>
    <submittedName>
        <fullName evidence="1">Uncharacterized protein</fullName>
    </submittedName>
</protein>
<dbReference type="AlphaFoldDB" id="A0AAV7UA87"/>
<accession>A0AAV7UA87</accession>
<comment type="caution">
    <text evidence="1">The sequence shown here is derived from an EMBL/GenBank/DDBJ whole genome shotgun (WGS) entry which is preliminary data.</text>
</comment>
<dbReference type="Proteomes" id="UP001066276">
    <property type="component" value="Chromosome 3_1"/>
</dbReference>
<reference evidence="1" key="1">
    <citation type="journal article" date="2022" name="bioRxiv">
        <title>Sequencing and chromosome-scale assembly of the giantPleurodeles waltlgenome.</title>
        <authorList>
            <person name="Brown T."/>
            <person name="Elewa A."/>
            <person name="Iarovenko S."/>
            <person name="Subramanian E."/>
            <person name="Araus A.J."/>
            <person name="Petzold A."/>
            <person name="Susuki M."/>
            <person name="Suzuki K.-i.T."/>
            <person name="Hayashi T."/>
            <person name="Toyoda A."/>
            <person name="Oliveira C."/>
            <person name="Osipova E."/>
            <person name="Leigh N.D."/>
            <person name="Simon A."/>
            <person name="Yun M.H."/>
        </authorList>
    </citation>
    <scope>NUCLEOTIDE SEQUENCE</scope>
    <source>
        <strain evidence="1">20211129_DDA</strain>
        <tissue evidence="1">Liver</tissue>
    </source>
</reference>
<gene>
    <name evidence="1" type="ORF">NDU88_002343</name>
</gene>